<dbReference type="EMBL" id="AFGF01000064">
    <property type="protein sequence ID" value="EGO64334.1"/>
    <property type="molecule type" value="Genomic_DNA"/>
</dbReference>
<dbReference type="RefSeq" id="WP_004094635.1">
    <property type="nucleotide sequence ID" value="NZ_AFGF01000064.1"/>
</dbReference>
<reference evidence="1 2" key="1">
    <citation type="journal article" date="2011" name="EMBO J.">
        <title>Structural diversity of bacterial flagellar motors.</title>
        <authorList>
            <person name="Chen S."/>
            <person name="Beeby M."/>
            <person name="Murphy G.E."/>
            <person name="Leadbetter J.R."/>
            <person name="Hendrixson D.R."/>
            <person name="Briegel A."/>
            <person name="Li Z."/>
            <person name="Shi J."/>
            <person name="Tocheva E.I."/>
            <person name="Muller A."/>
            <person name="Dobro M.J."/>
            <person name="Jensen G.J."/>
        </authorList>
    </citation>
    <scope>NUCLEOTIDE SEQUENCE [LARGE SCALE GENOMIC DNA]</scope>
    <source>
        <strain evidence="1 2">DSM 6540</strain>
    </source>
</reference>
<proteinExistence type="predicted"/>
<dbReference type="eggNOG" id="ENOG5033D2T">
    <property type="taxonomic scope" value="Bacteria"/>
</dbReference>
<sequence>MDKASLRRILSDLIAELLTNQKTKEQTIKELAQRVDIVDVLDSKDDLIINGYYALKYLTDDYETTVFELIYLNDCFIGSKQFSEAERNRFIEDGIKSENRSNKG</sequence>
<evidence type="ECO:0000313" key="2">
    <source>
        <dbReference type="Proteomes" id="UP000003240"/>
    </source>
</evidence>
<protein>
    <submittedName>
        <fullName evidence="1">Uncharacterized protein</fullName>
    </submittedName>
</protein>
<accession>F7NHZ9</accession>
<dbReference type="Proteomes" id="UP000003240">
    <property type="component" value="Unassembled WGS sequence"/>
</dbReference>
<organism evidence="1 2">
    <name type="scientific">Acetonema longum DSM 6540</name>
    <dbReference type="NCBI Taxonomy" id="1009370"/>
    <lineage>
        <taxon>Bacteria</taxon>
        <taxon>Bacillati</taxon>
        <taxon>Bacillota</taxon>
        <taxon>Negativicutes</taxon>
        <taxon>Acetonemataceae</taxon>
        <taxon>Acetonema</taxon>
    </lineage>
</organism>
<evidence type="ECO:0000313" key="1">
    <source>
        <dbReference type="EMBL" id="EGO64334.1"/>
    </source>
</evidence>
<dbReference type="AlphaFoldDB" id="F7NHZ9"/>
<comment type="caution">
    <text evidence="1">The sequence shown here is derived from an EMBL/GenBank/DDBJ whole genome shotgun (WGS) entry which is preliminary data.</text>
</comment>
<name>F7NHZ9_9FIRM</name>
<gene>
    <name evidence="1" type="ORF">ALO_08485</name>
</gene>
<keyword evidence="2" id="KW-1185">Reference proteome</keyword>